<dbReference type="InterPro" id="IPR008547">
    <property type="entry name" value="DUF829_TMEM53"/>
</dbReference>
<dbReference type="AlphaFoldDB" id="A0AA88RKB8"/>
<name>A0AA88RKB8_9ASTE</name>
<dbReference type="PANTHER" id="PTHR12265">
    <property type="entry name" value="TRANSMEMBRANE PROTEIN 53"/>
    <property type="match status" value="1"/>
</dbReference>
<protein>
    <submittedName>
        <fullName evidence="2">Uncharacterized protein</fullName>
    </submittedName>
</protein>
<gene>
    <name evidence="2" type="ORF">RJ640_016539</name>
</gene>
<dbReference type="Pfam" id="PF05705">
    <property type="entry name" value="DUF829"/>
    <property type="match status" value="1"/>
</dbReference>
<evidence type="ECO:0000256" key="1">
    <source>
        <dbReference type="SAM" id="MobiDB-lite"/>
    </source>
</evidence>
<dbReference type="InterPro" id="IPR029058">
    <property type="entry name" value="AB_hydrolase_fold"/>
</dbReference>
<sequence length="420" mass="46231">MLSPGGGGGRFYWVRKDETATGKAIGIVAIFSWVSVQDSQLNDLVNLYSSLGWNSLVCVADFLNPIFPEKATSLAFSILRSLVEELKHRPCPLVFAALSGGSKACMYKIFKIIEGASEAQLNLDDSRLIMKCISGQIYDSSPVDFTGDFGAQFALHPTVLKMPGLAKLISFAARGVISGLDALFVTRFSSERSDYWKTLNSSVSLGAPILILCSVNDENAPYQIICNFAQRLQDMGGKVRLVKWNDSPHAGGLLDTPESHYQHCPIQYRAAVVELLEMAVSVFYQKIQKLGERTGMEGMHDEISDLICDLQDAADNSNLSFRRVAVGPNDHFFLPSSAEYQNGRDSSLQEEQRERSHNLPSPPRISAHTVLGKILFDACVPKNIEGWDIKFSGSLNGRPGASACKNSPLNSFKRIRRSRL</sequence>
<dbReference type="EMBL" id="JAVXUO010000518">
    <property type="protein sequence ID" value="KAK2991504.1"/>
    <property type="molecule type" value="Genomic_DNA"/>
</dbReference>
<proteinExistence type="predicted"/>
<dbReference type="SUPFAM" id="SSF53474">
    <property type="entry name" value="alpha/beta-Hydrolases"/>
    <property type="match status" value="1"/>
</dbReference>
<reference evidence="2" key="1">
    <citation type="submission" date="2022-12" db="EMBL/GenBank/DDBJ databases">
        <title>Draft genome assemblies for two species of Escallonia (Escalloniales).</title>
        <authorList>
            <person name="Chanderbali A."/>
            <person name="Dervinis C."/>
            <person name="Anghel I."/>
            <person name="Soltis D."/>
            <person name="Soltis P."/>
            <person name="Zapata F."/>
        </authorList>
    </citation>
    <scope>NUCLEOTIDE SEQUENCE</scope>
    <source>
        <strain evidence="2">UCBG92.1500</strain>
        <tissue evidence="2">Leaf</tissue>
    </source>
</reference>
<keyword evidence="3" id="KW-1185">Reference proteome</keyword>
<evidence type="ECO:0000313" key="2">
    <source>
        <dbReference type="EMBL" id="KAK2991504.1"/>
    </source>
</evidence>
<dbReference type="PANTHER" id="PTHR12265:SF9">
    <property type="entry name" value="DUF829 DOMAIN PROTEIN"/>
    <property type="match status" value="1"/>
</dbReference>
<feature type="region of interest" description="Disordered" evidence="1">
    <location>
        <begin position="336"/>
        <end position="364"/>
    </location>
</feature>
<dbReference type="Proteomes" id="UP001187471">
    <property type="component" value="Unassembled WGS sequence"/>
</dbReference>
<accession>A0AA88RKB8</accession>
<evidence type="ECO:0000313" key="3">
    <source>
        <dbReference type="Proteomes" id="UP001187471"/>
    </source>
</evidence>
<comment type="caution">
    <text evidence="2">The sequence shown here is derived from an EMBL/GenBank/DDBJ whole genome shotgun (WGS) entry which is preliminary data.</text>
</comment>
<organism evidence="2 3">
    <name type="scientific">Escallonia rubra</name>
    <dbReference type="NCBI Taxonomy" id="112253"/>
    <lineage>
        <taxon>Eukaryota</taxon>
        <taxon>Viridiplantae</taxon>
        <taxon>Streptophyta</taxon>
        <taxon>Embryophyta</taxon>
        <taxon>Tracheophyta</taxon>
        <taxon>Spermatophyta</taxon>
        <taxon>Magnoliopsida</taxon>
        <taxon>eudicotyledons</taxon>
        <taxon>Gunneridae</taxon>
        <taxon>Pentapetalae</taxon>
        <taxon>asterids</taxon>
        <taxon>campanulids</taxon>
        <taxon>Escalloniales</taxon>
        <taxon>Escalloniaceae</taxon>
        <taxon>Escallonia</taxon>
    </lineage>
</organism>